<keyword evidence="6" id="KW-1185">Reference proteome</keyword>
<dbReference type="CDD" id="cd10954">
    <property type="entry name" value="CE4_CtAXE_like"/>
    <property type="match status" value="1"/>
</dbReference>
<dbReference type="InterPro" id="IPR050248">
    <property type="entry name" value="Polysacc_deacetylase_ArnD"/>
</dbReference>
<dbReference type="Pfam" id="PF11738">
    <property type="entry name" value="DUF3298"/>
    <property type="match status" value="1"/>
</dbReference>
<dbReference type="InterPro" id="IPR011330">
    <property type="entry name" value="Glyco_hydro/deAcase_b/a-brl"/>
</dbReference>
<gene>
    <name evidence="5" type="ORF">NE619_11445</name>
</gene>
<dbReference type="InterPro" id="IPR002509">
    <property type="entry name" value="NODB_dom"/>
</dbReference>
<evidence type="ECO:0000259" key="4">
    <source>
        <dbReference type="PROSITE" id="PS51677"/>
    </source>
</evidence>
<keyword evidence="2" id="KW-0378">Hydrolase</keyword>
<dbReference type="Gene3D" id="3.20.20.370">
    <property type="entry name" value="Glycoside hydrolase/deacetylase"/>
    <property type="match status" value="1"/>
</dbReference>
<evidence type="ECO:0000313" key="6">
    <source>
        <dbReference type="Proteomes" id="UP001524502"/>
    </source>
</evidence>
<accession>A0ABT1RQ63</accession>
<dbReference type="PANTHER" id="PTHR10587">
    <property type="entry name" value="GLYCOSYL TRANSFERASE-RELATED"/>
    <property type="match status" value="1"/>
</dbReference>
<keyword evidence="3" id="KW-0812">Transmembrane</keyword>
<dbReference type="EMBL" id="JANFXK010000012">
    <property type="protein sequence ID" value="MCQ4637338.1"/>
    <property type="molecule type" value="Genomic_DNA"/>
</dbReference>
<name>A0ABT1RQ63_9FIRM</name>
<dbReference type="InterPro" id="IPR037126">
    <property type="entry name" value="PdaC/RsiV-like_sf"/>
</dbReference>
<sequence>MVETNSELRRINRMQQQQKKKRLHKILAVLLIVVCVIAAVVIVAALFSGDSYKDEKSFKAYASSFFKEIDETKDVGSSKELVEYGAPLSTAMEYPVVGQEVTDTYIDGIVKEMRTKFADAHKKATDKDKIAMLMDYDTYKSDMGSVGVVFSQEQRAEKERKMETVSSDVYTYNFSSENGRPLTAIQIFNPGYRTFCSQYMTKYFKDKYSDKLVKGYEKALADSEENFNKFVLTKKGVKFYFDAGTVLNADEGTVSAQISYKDLKGTIRDQIATRAIDPSKPMVALTYDDGPLPATSNRILDCLEKYGVVATFFELGQNVSIYPEVVKREAELGMEIGSHSWSHPNLKKLSDKKVKSQIDKTNNALKKACGQPSSVFRPPYGNSSKAVEKYANAPVVLWSVDTLDWKSRKAKSVIKVVKGVKNLDGRVILMHSIYKSTAEATEKLVPWLLDSGYQLVTVSELLQYKYNETPKNGKLYGYGYFYTNK</sequence>
<dbReference type="SUPFAM" id="SSF88713">
    <property type="entry name" value="Glycoside hydrolase/deacetylase"/>
    <property type="match status" value="1"/>
</dbReference>
<feature type="transmembrane region" description="Helical" evidence="3">
    <location>
        <begin position="26"/>
        <end position="47"/>
    </location>
</feature>
<keyword evidence="3" id="KW-1133">Transmembrane helix</keyword>
<dbReference type="Pfam" id="PF01522">
    <property type="entry name" value="Polysacc_deac_1"/>
    <property type="match status" value="1"/>
</dbReference>
<comment type="caution">
    <text evidence="5">The sequence shown here is derived from an EMBL/GenBank/DDBJ whole genome shotgun (WGS) entry which is preliminary data.</text>
</comment>
<keyword evidence="3" id="KW-0472">Membrane</keyword>
<evidence type="ECO:0000256" key="2">
    <source>
        <dbReference type="ARBA" id="ARBA00022801"/>
    </source>
</evidence>
<evidence type="ECO:0000256" key="1">
    <source>
        <dbReference type="ARBA" id="ARBA00022723"/>
    </source>
</evidence>
<keyword evidence="1" id="KW-0479">Metal-binding</keyword>
<dbReference type="InterPro" id="IPR021729">
    <property type="entry name" value="DUF3298"/>
</dbReference>
<reference evidence="5 6" key="1">
    <citation type="submission" date="2022-06" db="EMBL/GenBank/DDBJ databases">
        <title>Isolation of gut microbiota from human fecal samples.</title>
        <authorList>
            <person name="Pamer E.G."/>
            <person name="Barat B."/>
            <person name="Waligurski E."/>
            <person name="Medina S."/>
            <person name="Paddock L."/>
            <person name="Mostad J."/>
        </authorList>
    </citation>
    <scope>NUCLEOTIDE SEQUENCE [LARGE SCALE GENOMIC DNA]</scope>
    <source>
        <strain evidence="5 6">SL.3.17</strain>
    </source>
</reference>
<proteinExistence type="predicted"/>
<protein>
    <submittedName>
        <fullName evidence="5">Polysaccharide deacetylase family protein</fullName>
    </submittedName>
</protein>
<dbReference type="Proteomes" id="UP001524502">
    <property type="component" value="Unassembled WGS sequence"/>
</dbReference>
<evidence type="ECO:0000256" key="3">
    <source>
        <dbReference type="SAM" id="Phobius"/>
    </source>
</evidence>
<dbReference type="PANTHER" id="PTHR10587:SF133">
    <property type="entry name" value="CHITIN DEACETYLASE 1-RELATED"/>
    <property type="match status" value="1"/>
</dbReference>
<feature type="domain" description="NodB homology" evidence="4">
    <location>
        <begin position="281"/>
        <end position="456"/>
    </location>
</feature>
<evidence type="ECO:0000313" key="5">
    <source>
        <dbReference type="EMBL" id="MCQ4637338.1"/>
    </source>
</evidence>
<organism evidence="5 6">
    <name type="scientific">Anaerovorax odorimutans</name>
    <dbReference type="NCBI Taxonomy" id="109327"/>
    <lineage>
        <taxon>Bacteria</taxon>
        <taxon>Bacillati</taxon>
        <taxon>Bacillota</taxon>
        <taxon>Clostridia</taxon>
        <taxon>Peptostreptococcales</taxon>
        <taxon>Anaerovoracaceae</taxon>
        <taxon>Anaerovorax</taxon>
    </lineage>
</organism>
<dbReference type="RefSeq" id="WP_256132528.1">
    <property type="nucleotide sequence ID" value="NZ_JANFXK010000012.1"/>
</dbReference>
<dbReference type="PROSITE" id="PS51677">
    <property type="entry name" value="NODB"/>
    <property type="match status" value="1"/>
</dbReference>
<dbReference type="Gene3D" id="3.90.640.20">
    <property type="entry name" value="Heat-shock cognate protein, ATPase"/>
    <property type="match status" value="1"/>
</dbReference>